<gene>
    <name evidence="1" type="ORF">NCTC10476_03696</name>
</gene>
<name>A0A0A8V803_YERRU</name>
<evidence type="ECO:0000313" key="1">
    <source>
        <dbReference type="EMBL" id="SUQ37566.1"/>
    </source>
</evidence>
<dbReference type="RefSeq" id="WP_038251376.1">
    <property type="nucleotide sequence ID" value="NZ_CCYO01000019.1"/>
</dbReference>
<dbReference type="GeneID" id="66881241"/>
<reference evidence="1 2" key="1">
    <citation type="submission" date="2018-06" db="EMBL/GenBank/DDBJ databases">
        <authorList>
            <consortium name="Pathogen Informatics"/>
            <person name="Doyle S."/>
        </authorList>
    </citation>
    <scope>NUCLEOTIDE SEQUENCE [LARGE SCALE GENOMIC DNA]</scope>
    <source>
        <strain evidence="1 2">NCTC10476</strain>
    </source>
</reference>
<dbReference type="AlphaFoldDB" id="A0A0A8V803"/>
<keyword evidence="2" id="KW-1185">Reference proteome</keyword>
<dbReference type="OrthoDB" id="6491233at2"/>
<organism evidence="1 2">
    <name type="scientific">Yersinia ruckeri</name>
    <dbReference type="NCBI Taxonomy" id="29486"/>
    <lineage>
        <taxon>Bacteria</taxon>
        <taxon>Pseudomonadati</taxon>
        <taxon>Pseudomonadota</taxon>
        <taxon>Gammaproteobacteria</taxon>
        <taxon>Enterobacterales</taxon>
        <taxon>Yersiniaceae</taxon>
        <taxon>Yersinia</taxon>
    </lineage>
</organism>
<dbReference type="Proteomes" id="UP000255169">
    <property type="component" value="Unassembled WGS sequence"/>
</dbReference>
<proteinExistence type="predicted"/>
<accession>A0A0A8V803</accession>
<dbReference type="EMBL" id="UHJG01000004">
    <property type="protein sequence ID" value="SUQ37566.1"/>
    <property type="molecule type" value="Genomic_DNA"/>
</dbReference>
<protein>
    <submittedName>
        <fullName evidence="1">Uncharacterized protein</fullName>
    </submittedName>
</protein>
<sequence length="95" mass="10145">MKNRNIKSESDFINAATSLPKKDSAGNGRKRSYKAISASLTESHIDSLDDVIKSAAVNGHLGITRSDVIKAAIEIFTAQDASEKLSAVLKIKTGE</sequence>
<evidence type="ECO:0000313" key="2">
    <source>
        <dbReference type="Proteomes" id="UP000255169"/>
    </source>
</evidence>